<comment type="similarity">
    <text evidence="1">Belongs to the AHA1 family.</text>
</comment>
<dbReference type="Proteomes" id="UP000832097">
    <property type="component" value="Chromosome"/>
</dbReference>
<evidence type="ECO:0000313" key="3">
    <source>
        <dbReference type="EMBL" id="UOE45836.1"/>
    </source>
</evidence>
<dbReference type="InterPro" id="IPR023393">
    <property type="entry name" value="START-like_dom_sf"/>
</dbReference>
<organism evidence="3 4">
    <name type="scientific">Agromyces larvae</name>
    <dbReference type="NCBI Taxonomy" id="2929802"/>
    <lineage>
        <taxon>Bacteria</taxon>
        <taxon>Bacillati</taxon>
        <taxon>Actinomycetota</taxon>
        <taxon>Actinomycetes</taxon>
        <taxon>Micrococcales</taxon>
        <taxon>Microbacteriaceae</taxon>
        <taxon>Agromyces</taxon>
    </lineage>
</organism>
<reference evidence="3 4" key="1">
    <citation type="submission" date="2022-03" db="EMBL/GenBank/DDBJ databases">
        <title>Mucilaginibacter sp. isolated from the gut of Protaetia brevitarsis seulensis larvae.</title>
        <authorList>
            <person name="Won M."/>
            <person name="Kim S.-J."/>
            <person name="Kwon S.-W."/>
        </authorList>
    </citation>
    <scope>NUCLEOTIDE SEQUENCE [LARGE SCALE GENOMIC DNA]</scope>
    <source>
        <strain evidence="3 4">CFWR-12</strain>
    </source>
</reference>
<protein>
    <submittedName>
        <fullName evidence="3">SRPBCC domain-containing protein</fullName>
    </submittedName>
</protein>
<dbReference type="Pfam" id="PF08327">
    <property type="entry name" value="AHSA1"/>
    <property type="match status" value="1"/>
</dbReference>
<keyword evidence="4" id="KW-1185">Reference proteome</keyword>
<name>A0ABY4C6W7_9MICO</name>
<gene>
    <name evidence="3" type="ORF">MTO99_08865</name>
</gene>
<dbReference type="RefSeq" id="WP_243558489.1">
    <property type="nucleotide sequence ID" value="NZ_CP094528.1"/>
</dbReference>
<dbReference type="Gene3D" id="3.30.530.20">
    <property type="match status" value="1"/>
</dbReference>
<accession>A0ABY4C6W7</accession>
<evidence type="ECO:0000313" key="4">
    <source>
        <dbReference type="Proteomes" id="UP000832097"/>
    </source>
</evidence>
<evidence type="ECO:0000256" key="1">
    <source>
        <dbReference type="ARBA" id="ARBA00006817"/>
    </source>
</evidence>
<dbReference type="CDD" id="cd07814">
    <property type="entry name" value="SRPBCC_CalC_Aha1-like"/>
    <property type="match status" value="1"/>
</dbReference>
<sequence length="164" mass="18287">MTDPIQPDPGHSEDSELTERVEYRLERRYEVAATPEQVWDAIATAEGIATWMVPTRLEPRVGGEVSFDVGAFESTGVVTDYTPTRRFAYEEPWPPVGGHDWSQVTPLATEFLVESTSGGSCVIRVVSSAFGTGADWEREYFDEMVDGWAEMLDRLVARFAVPAH</sequence>
<feature type="domain" description="Activator of Hsp90 ATPase homologue 1/2-like C-terminal" evidence="2">
    <location>
        <begin position="33"/>
        <end position="159"/>
    </location>
</feature>
<evidence type="ECO:0000259" key="2">
    <source>
        <dbReference type="Pfam" id="PF08327"/>
    </source>
</evidence>
<proteinExistence type="inferred from homology"/>
<dbReference type="InterPro" id="IPR013538">
    <property type="entry name" value="ASHA1/2-like_C"/>
</dbReference>
<dbReference type="EMBL" id="CP094528">
    <property type="protein sequence ID" value="UOE45836.1"/>
    <property type="molecule type" value="Genomic_DNA"/>
</dbReference>
<dbReference type="SUPFAM" id="SSF55961">
    <property type="entry name" value="Bet v1-like"/>
    <property type="match status" value="1"/>
</dbReference>